<dbReference type="GO" id="GO:0005506">
    <property type="term" value="F:iron ion binding"/>
    <property type="evidence" value="ECO:0007669"/>
    <property type="project" value="InterPro"/>
</dbReference>
<dbReference type="InterPro" id="IPR050121">
    <property type="entry name" value="Cytochrome_P450_monoxygenase"/>
</dbReference>
<dbReference type="InterPro" id="IPR002401">
    <property type="entry name" value="Cyt_P450_E_grp-I"/>
</dbReference>
<dbReference type="SUPFAM" id="SSF48264">
    <property type="entry name" value="Cytochrome P450"/>
    <property type="match status" value="1"/>
</dbReference>
<evidence type="ECO:0000313" key="10">
    <source>
        <dbReference type="Proteomes" id="UP000297280"/>
    </source>
</evidence>
<keyword evidence="7" id="KW-0843">Virulence</keyword>
<evidence type="ECO:0000256" key="4">
    <source>
        <dbReference type="ARBA" id="ARBA00022723"/>
    </source>
</evidence>
<dbReference type="PANTHER" id="PTHR24305:SF29">
    <property type="entry name" value="BENZOATE-PARA-HYDROXYLASE"/>
    <property type="match status" value="1"/>
</dbReference>
<evidence type="ECO:0000256" key="7">
    <source>
        <dbReference type="ARBA" id="ARBA00023026"/>
    </source>
</evidence>
<keyword evidence="5" id="KW-0560">Oxidoreductase</keyword>
<dbReference type="Pfam" id="PF00067">
    <property type="entry name" value="p450"/>
    <property type="match status" value="1"/>
</dbReference>
<dbReference type="GO" id="GO:0016705">
    <property type="term" value="F:oxidoreductase activity, acting on paired donors, with incorporation or reduction of molecular oxygen"/>
    <property type="evidence" value="ECO:0007669"/>
    <property type="project" value="InterPro"/>
</dbReference>
<comment type="cofactor">
    <cofactor evidence="1">
        <name>heme</name>
        <dbReference type="ChEBI" id="CHEBI:30413"/>
    </cofactor>
</comment>
<accession>A0A4Z1KW01</accession>
<dbReference type="PRINTS" id="PR00463">
    <property type="entry name" value="EP450I"/>
</dbReference>
<name>A0A4Z1KW01_9HELO</name>
<keyword evidence="4" id="KW-0479">Metal-binding</keyword>
<keyword evidence="10" id="KW-1185">Reference proteome</keyword>
<proteinExistence type="inferred from homology"/>
<dbReference type="GO" id="GO:0020037">
    <property type="term" value="F:heme binding"/>
    <property type="evidence" value="ECO:0007669"/>
    <property type="project" value="InterPro"/>
</dbReference>
<keyword evidence="8" id="KW-0503">Monooxygenase</keyword>
<evidence type="ECO:0000256" key="8">
    <source>
        <dbReference type="ARBA" id="ARBA00023033"/>
    </source>
</evidence>
<evidence type="ECO:0000256" key="3">
    <source>
        <dbReference type="ARBA" id="ARBA00022617"/>
    </source>
</evidence>
<keyword evidence="6" id="KW-0408">Iron</keyword>
<evidence type="ECO:0000256" key="2">
    <source>
        <dbReference type="ARBA" id="ARBA00010617"/>
    </source>
</evidence>
<dbReference type="InterPro" id="IPR036396">
    <property type="entry name" value="Cyt_P450_sf"/>
</dbReference>
<reference evidence="9 10" key="1">
    <citation type="submission" date="2017-12" db="EMBL/GenBank/DDBJ databases">
        <title>Comparative genomics of Botrytis spp.</title>
        <authorList>
            <person name="Valero-Jimenez C.A."/>
            <person name="Tapia P."/>
            <person name="Veloso J."/>
            <person name="Silva-Moreno E."/>
            <person name="Staats M."/>
            <person name="Valdes J.H."/>
            <person name="Van Kan J.A.L."/>
        </authorList>
    </citation>
    <scope>NUCLEOTIDE SEQUENCE [LARGE SCALE GENOMIC DNA]</scope>
    <source>
        <strain evidence="9 10">MUCL3349</strain>
    </source>
</reference>
<dbReference type="PANTHER" id="PTHR24305">
    <property type="entry name" value="CYTOCHROME P450"/>
    <property type="match status" value="1"/>
</dbReference>
<dbReference type="Proteomes" id="UP000297280">
    <property type="component" value="Unassembled WGS sequence"/>
</dbReference>
<dbReference type="Gene3D" id="1.10.630.10">
    <property type="entry name" value="Cytochrome P450"/>
    <property type="match status" value="2"/>
</dbReference>
<dbReference type="AlphaFoldDB" id="A0A4Z1KW01"/>
<dbReference type="InterPro" id="IPR001128">
    <property type="entry name" value="Cyt_P450"/>
</dbReference>
<comment type="caution">
    <text evidence="9">The sequence shown here is derived from an EMBL/GenBank/DDBJ whole genome shotgun (WGS) entry which is preliminary data.</text>
</comment>
<evidence type="ECO:0000256" key="5">
    <source>
        <dbReference type="ARBA" id="ARBA00023002"/>
    </source>
</evidence>
<evidence type="ECO:0000313" key="9">
    <source>
        <dbReference type="EMBL" id="TGO88718.1"/>
    </source>
</evidence>
<evidence type="ECO:0000256" key="1">
    <source>
        <dbReference type="ARBA" id="ARBA00001971"/>
    </source>
</evidence>
<gene>
    <name evidence="9" type="ORF">BPOR_0145g00030</name>
</gene>
<comment type="similarity">
    <text evidence="2">Belongs to the cytochrome P450 family.</text>
</comment>
<sequence>MEREVTSSKWSLRNFEFFEDDDSRRRKILNHAFSPSALKAQEPLLQKYTGLLIQEARARKSLYLRERYNFTTFDITASVIFVWNCTGRNDFMSYIVGATTKNTMVMLDMEATTGTLVIAGSETTSTVLLSTTRHLMLQPEKKEKLRKEIRETFSDESEVTLKALKNLPHLTAVFQEHFRCTPPVPCSIPPTVPDGGDTIAGDVDPGGTFVGIPQIAAYRYPDHFAHADHFILERWLSSTSFPLFEPTTYNPYFDKETLKDYNFKIV</sequence>
<dbReference type="GO" id="GO:0004497">
    <property type="term" value="F:monooxygenase activity"/>
    <property type="evidence" value="ECO:0007669"/>
    <property type="project" value="UniProtKB-KW"/>
</dbReference>
<evidence type="ECO:0000256" key="6">
    <source>
        <dbReference type="ARBA" id="ARBA00023004"/>
    </source>
</evidence>
<dbReference type="STRING" id="87229.A0A4Z1KW01"/>
<keyword evidence="3" id="KW-0349">Heme</keyword>
<protein>
    <submittedName>
        <fullName evidence="9">Uncharacterized protein</fullName>
    </submittedName>
</protein>
<organism evidence="9 10">
    <name type="scientific">Botrytis porri</name>
    <dbReference type="NCBI Taxonomy" id="87229"/>
    <lineage>
        <taxon>Eukaryota</taxon>
        <taxon>Fungi</taxon>
        <taxon>Dikarya</taxon>
        <taxon>Ascomycota</taxon>
        <taxon>Pezizomycotina</taxon>
        <taxon>Leotiomycetes</taxon>
        <taxon>Helotiales</taxon>
        <taxon>Sclerotiniaceae</taxon>
        <taxon>Botrytis</taxon>
    </lineage>
</organism>
<dbReference type="EMBL" id="PQXO01000145">
    <property type="protein sequence ID" value="TGO88718.1"/>
    <property type="molecule type" value="Genomic_DNA"/>
</dbReference>